<evidence type="ECO:0000256" key="1">
    <source>
        <dbReference type="SAM" id="MobiDB-lite"/>
    </source>
</evidence>
<evidence type="ECO:0000313" key="2">
    <source>
        <dbReference type="EMBL" id="CAL8129466.1"/>
    </source>
</evidence>
<feature type="compositionally biased region" description="Low complexity" evidence="1">
    <location>
        <begin position="189"/>
        <end position="205"/>
    </location>
</feature>
<feature type="region of interest" description="Disordered" evidence="1">
    <location>
        <begin position="257"/>
        <end position="320"/>
    </location>
</feature>
<feature type="compositionally biased region" description="Acidic residues" evidence="1">
    <location>
        <begin position="124"/>
        <end position="133"/>
    </location>
</feature>
<organism evidence="2 3">
    <name type="scientific">Orchesella dallaii</name>
    <dbReference type="NCBI Taxonomy" id="48710"/>
    <lineage>
        <taxon>Eukaryota</taxon>
        <taxon>Metazoa</taxon>
        <taxon>Ecdysozoa</taxon>
        <taxon>Arthropoda</taxon>
        <taxon>Hexapoda</taxon>
        <taxon>Collembola</taxon>
        <taxon>Entomobryomorpha</taxon>
        <taxon>Entomobryoidea</taxon>
        <taxon>Orchesellidae</taxon>
        <taxon>Orchesellinae</taxon>
        <taxon>Orchesella</taxon>
    </lineage>
</organism>
<proteinExistence type="predicted"/>
<accession>A0ABP1RK78</accession>
<sequence>MSVFKTLFNSQDKAAMQADRALADVANSMRNVLGNQQVLLDELTDIRITQQRQEGKMRNLKLRLKDMQRHNSLGRAVTVPNDVDGLDSNGEVNLQGQPSQLGIPIQQTSGMPPNPPRPSAPPLENDEESDDDRDVQPNAYMPRAQADPMPASFVKSELKKKNLWNAFPPAETAGKPSDANEGDKQAFQPKTPATTNTGGKPKTGNSWFKSNTNDTEKKNVKQSLFCKFCKRVGHTEDQCYRKAHMLNANQMNLQLSQTGESEKAQQLVQPPVAQGQGYNLNMGSQQPQPSTSASARAQLENQQGDRPKWSPFWSPLSSQK</sequence>
<feature type="compositionally biased region" description="Pro residues" evidence="1">
    <location>
        <begin position="112"/>
        <end position="121"/>
    </location>
</feature>
<feature type="compositionally biased region" description="Polar residues" evidence="1">
    <location>
        <begin position="257"/>
        <end position="268"/>
    </location>
</feature>
<feature type="region of interest" description="Disordered" evidence="1">
    <location>
        <begin position="78"/>
        <end position="149"/>
    </location>
</feature>
<dbReference type="EMBL" id="CAXLJM020000078">
    <property type="protein sequence ID" value="CAL8129466.1"/>
    <property type="molecule type" value="Genomic_DNA"/>
</dbReference>
<feature type="compositionally biased region" description="Polar residues" evidence="1">
    <location>
        <begin position="90"/>
        <end position="111"/>
    </location>
</feature>
<comment type="caution">
    <text evidence="2">The sequence shown here is derived from an EMBL/GenBank/DDBJ whole genome shotgun (WGS) entry which is preliminary data.</text>
</comment>
<evidence type="ECO:0000313" key="3">
    <source>
        <dbReference type="Proteomes" id="UP001642540"/>
    </source>
</evidence>
<feature type="compositionally biased region" description="Low complexity" evidence="1">
    <location>
        <begin position="284"/>
        <end position="298"/>
    </location>
</feature>
<name>A0ABP1RK78_9HEXA</name>
<reference evidence="2 3" key="1">
    <citation type="submission" date="2024-08" db="EMBL/GenBank/DDBJ databases">
        <authorList>
            <person name="Cucini C."/>
            <person name="Frati F."/>
        </authorList>
    </citation>
    <scope>NUCLEOTIDE SEQUENCE [LARGE SCALE GENOMIC DNA]</scope>
</reference>
<keyword evidence="3" id="KW-1185">Reference proteome</keyword>
<protein>
    <submittedName>
        <fullName evidence="2">Uncharacterized protein</fullName>
    </submittedName>
</protein>
<feature type="region of interest" description="Disordered" evidence="1">
    <location>
        <begin position="167"/>
        <end position="216"/>
    </location>
</feature>
<dbReference type="Proteomes" id="UP001642540">
    <property type="component" value="Unassembled WGS sequence"/>
</dbReference>
<gene>
    <name evidence="2" type="ORF">ODALV1_LOCUS23198</name>
</gene>